<dbReference type="GO" id="GO:0019752">
    <property type="term" value="P:carboxylic acid metabolic process"/>
    <property type="evidence" value="ECO:0007669"/>
    <property type="project" value="UniProtKB-ARBA"/>
</dbReference>
<evidence type="ECO:0000313" key="5">
    <source>
        <dbReference type="Proteomes" id="UP000199515"/>
    </source>
</evidence>
<evidence type="ECO:0000313" key="4">
    <source>
        <dbReference type="EMBL" id="SDZ17624.1"/>
    </source>
</evidence>
<dbReference type="InterPro" id="IPR051121">
    <property type="entry name" value="FAH"/>
</dbReference>
<dbReference type="Gene3D" id="3.90.850.10">
    <property type="entry name" value="Fumarylacetoacetase-like, C-terminal domain"/>
    <property type="match status" value="1"/>
</dbReference>
<protein>
    <submittedName>
        <fullName evidence="4">2-keto-4-pentenoate hydratase/2-oxohepta-3-ene-1,7-dioic acid hydratase (Catechol pathway)</fullName>
    </submittedName>
</protein>
<evidence type="ECO:0000256" key="2">
    <source>
        <dbReference type="ARBA" id="ARBA00022723"/>
    </source>
</evidence>
<evidence type="ECO:0000256" key="1">
    <source>
        <dbReference type="ARBA" id="ARBA00010211"/>
    </source>
</evidence>
<accession>A0A1H3QVQ0</accession>
<dbReference type="InterPro" id="IPR036663">
    <property type="entry name" value="Fumarylacetoacetase_C_sf"/>
</dbReference>
<reference evidence="4 5" key="1">
    <citation type="submission" date="2016-10" db="EMBL/GenBank/DDBJ databases">
        <authorList>
            <person name="de Groot N.N."/>
        </authorList>
    </citation>
    <scope>NUCLEOTIDE SEQUENCE [LARGE SCALE GENOMIC DNA]</scope>
    <source>
        <strain evidence="4 5">CPCC 202699</strain>
    </source>
</reference>
<comment type="similarity">
    <text evidence="1">Belongs to the FAH family.</text>
</comment>
<name>A0A1H3QVQ0_9PSEU</name>
<dbReference type="Proteomes" id="UP000199515">
    <property type="component" value="Unassembled WGS sequence"/>
</dbReference>
<sequence>MRKGTSVQLLRLGEPGSERPFVRAEDGTIHDLSSLTADIDGGFLAADGIARAAAALGRGELPAVENAQDLRVGSPIAQPGKVVCIGLNYRRHAEETNAEIPKEPVVFMKAADVVVGPNDQVLVPRKSTSTDWEVELGVVIGKTARYIESVEDALDHVAGYVVSNDVSEREFQLFRGGQWDKGKSCENFNPLGPWLTPASQVPDPQALGLRLWVNGHKWQDSSTKDMVFTVAEIVHYLSQFMVLRPGDLINTGTPEGVALGQPDPKPYLREGDVIELEIDGLGRQKQSVGQA</sequence>
<dbReference type="PANTHER" id="PTHR42796:SF4">
    <property type="entry name" value="FUMARYLACETOACETATE HYDROLASE DOMAIN-CONTAINING PROTEIN 2A"/>
    <property type="match status" value="1"/>
</dbReference>
<dbReference type="PANTHER" id="PTHR42796">
    <property type="entry name" value="FUMARYLACETOACETATE HYDROLASE DOMAIN-CONTAINING PROTEIN 2A-RELATED"/>
    <property type="match status" value="1"/>
</dbReference>
<dbReference type="FunFam" id="3.90.850.10:FF:000002">
    <property type="entry name" value="2-hydroxyhepta-2,4-diene-1,7-dioate isomerase"/>
    <property type="match status" value="1"/>
</dbReference>
<dbReference type="GO" id="GO:0016853">
    <property type="term" value="F:isomerase activity"/>
    <property type="evidence" value="ECO:0007669"/>
    <property type="project" value="UniProtKB-ARBA"/>
</dbReference>
<dbReference type="InterPro" id="IPR011234">
    <property type="entry name" value="Fumarylacetoacetase-like_C"/>
</dbReference>
<keyword evidence="2" id="KW-0479">Metal-binding</keyword>
<dbReference type="GO" id="GO:0046872">
    <property type="term" value="F:metal ion binding"/>
    <property type="evidence" value="ECO:0007669"/>
    <property type="project" value="UniProtKB-KW"/>
</dbReference>
<dbReference type="EMBL" id="FNON01000010">
    <property type="protein sequence ID" value="SDZ17624.1"/>
    <property type="molecule type" value="Genomic_DNA"/>
</dbReference>
<organism evidence="4 5">
    <name type="scientific">Amycolatopsis xylanica</name>
    <dbReference type="NCBI Taxonomy" id="589385"/>
    <lineage>
        <taxon>Bacteria</taxon>
        <taxon>Bacillati</taxon>
        <taxon>Actinomycetota</taxon>
        <taxon>Actinomycetes</taxon>
        <taxon>Pseudonocardiales</taxon>
        <taxon>Pseudonocardiaceae</taxon>
        <taxon>Amycolatopsis</taxon>
    </lineage>
</organism>
<dbReference type="AlphaFoldDB" id="A0A1H3QVQ0"/>
<evidence type="ECO:0000259" key="3">
    <source>
        <dbReference type="Pfam" id="PF01557"/>
    </source>
</evidence>
<keyword evidence="5" id="KW-1185">Reference proteome</keyword>
<feature type="domain" description="Fumarylacetoacetase-like C-terminal" evidence="3">
    <location>
        <begin position="81"/>
        <end position="288"/>
    </location>
</feature>
<gene>
    <name evidence="4" type="ORF">SAMN05421504_110122</name>
</gene>
<proteinExistence type="inferred from homology"/>
<dbReference type="Pfam" id="PF01557">
    <property type="entry name" value="FAA_hydrolase"/>
    <property type="match status" value="1"/>
</dbReference>
<dbReference type="STRING" id="589385.SAMN05421504_110122"/>
<dbReference type="SUPFAM" id="SSF56529">
    <property type="entry name" value="FAH"/>
    <property type="match status" value="1"/>
</dbReference>